<proteinExistence type="inferred from homology"/>
<dbReference type="EC" id="4.2.1.96" evidence="4"/>
<keyword evidence="3 4" id="KW-0456">Lyase</keyword>
<comment type="similarity">
    <text evidence="2 4">Belongs to the pterin-4-alpha-carbinolamine dehydratase family.</text>
</comment>
<comment type="caution">
    <text evidence="5">The sequence shown here is derived from an EMBL/GenBank/DDBJ whole genome shotgun (WGS) entry which is preliminary data.</text>
</comment>
<gene>
    <name evidence="5" type="ORF">GCM10009019_05600</name>
</gene>
<dbReference type="Proteomes" id="UP001500194">
    <property type="component" value="Unassembled WGS sequence"/>
</dbReference>
<evidence type="ECO:0000256" key="1">
    <source>
        <dbReference type="ARBA" id="ARBA00001554"/>
    </source>
</evidence>
<reference evidence="5 6" key="1">
    <citation type="journal article" date="2019" name="Int. J. Syst. Evol. Microbiol.">
        <title>The Global Catalogue of Microorganisms (GCM) 10K type strain sequencing project: providing services to taxonomists for standard genome sequencing and annotation.</title>
        <authorList>
            <consortium name="The Broad Institute Genomics Platform"/>
            <consortium name="The Broad Institute Genome Sequencing Center for Infectious Disease"/>
            <person name="Wu L."/>
            <person name="Ma J."/>
        </authorList>
    </citation>
    <scope>NUCLEOTIDE SEQUENCE [LARGE SCALE GENOMIC DNA]</scope>
    <source>
        <strain evidence="5 6">JCM 16327</strain>
    </source>
</reference>
<dbReference type="EMBL" id="BAAADU010000002">
    <property type="protein sequence ID" value="GAA0646167.1"/>
    <property type="molecule type" value="Genomic_DNA"/>
</dbReference>
<dbReference type="NCBIfam" id="NF002017">
    <property type="entry name" value="PRK00823.1-2"/>
    <property type="match status" value="1"/>
</dbReference>
<keyword evidence="6" id="KW-1185">Reference proteome</keyword>
<dbReference type="InterPro" id="IPR036428">
    <property type="entry name" value="PCD_sf"/>
</dbReference>
<dbReference type="AlphaFoldDB" id="A0AAV3SYZ7"/>
<dbReference type="GO" id="GO:0008124">
    <property type="term" value="F:4-alpha-hydroxytetrahydrobiopterin dehydratase activity"/>
    <property type="evidence" value="ECO:0007669"/>
    <property type="project" value="UniProtKB-UniRule"/>
</dbReference>
<dbReference type="CDD" id="cd00488">
    <property type="entry name" value="PCD_DCoH"/>
    <property type="match status" value="1"/>
</dbReference>
<dbReference type="SUPFAM" id="SSF55248">
    <property type="entry name" value="PCD-like"/>
    <property type="match status" value="1"/>
</dbReference>
<evidence type="ECO:0000256" key="3">
    <source>
        <dbReference type="ARBA" id="ARBA00023239"/>
    </source>
</evidence>
<dbReference type="RefSeq" id="WP_227261729.1">
    <property type="nucleotide sequence ID" value="NZ_BAAADU010000002.1"/>
</dbReference>
<dbReference type="GeneID" id="68572323"/>
<dbReference type="PANTHER" id="PTHR12599:SF0">
    <property type="entry name" value="PTERIN-4-ALPHA-CARBINOLAMINE DEHYDRATASE"/>
    <property type="match status" value="1"/>
</dbReference>
<name>A0AAV3SYZ7_9EURY</name>
<dbReference type="Pfam" id="PF01329">
    <property type="entry name" value="Pterin_4a"/>
    <property type="match status" value="1"/>
</dbReference>
<evidence type="ECO:0000256" key="4">
    <source>
        <dbReference type="HAMAP-Rule" id="MF_00434"/>
    </source>
</evidence>
<dbReference type="Gene3D" id="3.30.1360.20">
    <property type="entry name" value="Transcriptional coactivator/pterin dehydratase"/>
    <property type="match status" value="1"/>
</dbReference>
<protein>
    <recommendedName>
        <fullName evidence="4">Putative pterin-4-alpha-carbinolamine dehydratase</fullName>
        <shortName evidence="4">PHS</shortName>
        <ecNumber evidence="4">4.2.1.96</ecNumber>
    </recommendedName>
    <alternativeName>
        <fullName evidence="4">4-alpha-hydroxy-tetrahydropterin dehydratase</fullName>
    </alternativeName>
    <alternativeName>
        <fullName evidence="4">Pterin carbinolamine dehydratase</fullName>
        <shortName evidence="4">PCD</shortName>
    </alternativeName>
</protein>
<dbReference type="GO" id="GO:0006729">
    <property type="term" value="P:tetrahydrobiopterin biosynthetic process"/>
    <property type="evidence" value="ECO:0007669"/>
    <property type="project" value="InterPro"/>
</dbReference>
<accession>A0AAV3SYZ7</accession>
<dbReference type="InterPro" id="IPR001533">
    <property type="entry name" value="Pterin_deHydtase"/>
</dbReference>
<comment type="catalytic activity">
    <reaction evidence="1 4">
        <text>(4aS,6R)-4a-hydroxy-L-erythro-5,6,7,8-tetrahydrobiopterin = (6R)-L-erythro-6,7-dihydrobiopterin + H2O</text>
        <dbReference type="Rhea" id="RHEA:11920"/>
        <dbReference type="ChEBI" id="CHEBI:15377"/>
        <dbReference type="ChEBI" id="CHEBI:15642"/>
        <dbReference type="ChEBI" id="CHEBI:43120"/>
        <dbReference type="EC" id="4.2.1.96"/>
    </reaction>
</comment>
<organism evidence="5 6">
    <name type="scientific">Salarchaeum japonicum</name>
    <dbReference type="NCBI Taxonomy" id="555573"/>
    <lineage>
        <taxon>Archaea</taxon>
        <taxon>Methanobacteriati</taxon>
        <taxon>Methanobacteriota</taxon>
        <taxon>Stenosarchaea group</taxon>
        <taxon>Halobacteria</taxon>
        <taxon>Halobacteriales</taxon>
        <taxon>Halobacteriaceae</taxon>
    </lineage>
</organism>
<evidence type="ECO:0000313" key="5">
    <source>
        <dbReference type="EMBL" id="GAA0646167.1"/>
    </source>
</evidence>
<evidence type="ECO:0000313" key="6">
    <source>
        <dbReference type="Proteomes" id="UP001500194"/>
    </source>
</evidence>
<evidence type="ECO:0000256" key="2">
    <source>
        <dbReference type="ARBA" id="ARBA00006472"/>
    </source>
</evidence>
<sequence length="91" mass="10351">MAELLDDDEVENRLPAGWTRDESEIVRVFEFDDYLAGVAFASEVGELAEEEFHHPELVIRYKEVEVRFTSHEEGGITGKDIELAEAVNALR</sequence>
<dbReference type="HAMAP" id="MF_00434">
    <property type="entry name" value="Pterin_4_alpha"/>
    <property type="match status" value="1"/>
</dbReference>
<dbReference type="PANTHER" id="PTHR12599">
    <property type="entry name" value="PTERIN-4-ALPHA-CARBINOLAMINE DEHYDRATASE"/>
    <property type="match status" value="1"/>
</dbReference>